<comment type="caution">
    <text evidence="3">The sequence shown here is derived from an EMBL/GenBank/DDBJ whole genome shotgun (WGS) entry which is preliminary data.</text>
</comment>
<dbReference type="GO" id="GO:0008289">
    <property type="term" value="F:lipid binding"/>
    <property type="evidence" value="ECO:0007669"/>
    <property type="project" value="InterPro"/>
</dbReference>
<dbReference type="AlphaFoldDB" id="A0AAN9F2J1"/>
<feature type="domain" description="C2" evidence="2">
    <location>
        <begin position="121"/>
        <end position="189"/>
    </location>
</feature>
<dbReference type="InterPro" id="IPR000157">
    <property type="entry name" value="TIR_dom"/>
</dbReference>
<dbReference type="GO" id="GO:0005783">
    <property type="term" value="C:endoplasmic reticulum"/>
    <property type="evidence" value="ECO:0007669"/>
    <property type="project" value="TreeGrafter"/>
</dbReference>
<feature type="region of interest" description="Disordered" evidence="1">
    <location>
        <begin position="167"/>
        <end position="189"/>
    </location>
</feature>
<evidence type="ECO:0000313" key="3">
    <source>
        <dbReference type="EMBL" id="KAK7268607.1"/>
    </source>
</evidence>
<dbReference type="Gene3D" id="2.60.40.150">
    <property type="entry name" value="C2 domain"/>
    <property type="match status" value="1"/>
</dbReference>
<dbReference type="Pfam" id="PF00168">
    <property type="entry name" value="C2"/>
    <property type="match status" value="1"/>
</dbReference>
<dbReference type="SUPFAM" id="SSF49562">
    <property type="entry name" value="C2 domain (Calcium/lipid-binding domain, CaLB)"/>
    <property type="match status" value="1"/>
</dbReference>
<evidence type="ECO:0000256" key="1">
    <source>
        <dbReference type="SAM" id="MobiDB-lite"/>
    </source>
</evidence>
<dbReference type="InterPro" id="IPR045050">
    <property type="entry name" value="Synaptotagmin_plant"/>
</dbReference>
<name>A0AAN9F2J1_CROPI</name>
<dbReference type="GO" id="GO:0007165">
    <property type="term" value="P:signal transduction"/>
    <property type="evidence" value="ECO:0007669"/>
    <property type="project" value="InterPro"/>
</dbReference>
<dbReference type="SUPFAM" id="SSF52200">
    <property type="entry name" value="Toll/Interleukin receptor TIR domain"/>
    <property type="match status" value="1"/>
</dbReference>
<dbReference type="Pfam" id="PF01582">
    <property type="entry name" value="TIR"/>
    <property type="match status" value="1"/>
</dbReference>
<dbReference type="Proteomes" id="UP001372338">
    <property type="component" value="Unassembled WGS sequence"/>
</dbReference>
<protein>
    <recommendedName>
        <fullName evidence="2">C2 domain-containing protein</fullName>
    </recommendedName>
</protein>
<accession>A0AAN9F2J1</accession>
<dbReference type="InterPro" id="IPR000008">
    <property type="entry name" value="C2_dom"/>
</dbReference>
<evidence type="ECO:0000259" key="2">
    <source>
        <dbReference type="PROSITE" id="PS50004"/>
    </source>
</evidence>
<dbReference type="Gene3D" id="3.40.50.10140">
    <property type="entry name" value="Toll/interleukin-1 receptor homology (TIR) domain"/>
    <property type="match status" value="1"/>
</dbReference>
<sequence>MKCRAEKGTFVWPIFYRLDPADVGFQRKSFGEAFEKHEQRYEEETIQEWKSASKEASKISGWHITYGTVEITIVNDIVQSVSTKLGKLREDDTISNIRSNIREVDELIKDQVTNMYLWPKALEVPIMDPAKDMKIPVGILIVKVLRATRLKKKDLVGAPDPYVKLKLTDDKPPSKKTTVKYKSLNPEWN</sequence>
<reference evidence="3 4" key="1">
    <citation type="submission" date="2024-01" db="EMBL/GenBank/DDBJ databases">
        <title>The genomes of 5 underutilized Papilionoideae crops provide insights into root nodulation and disease resistanc.</title>
        <authorList>
            <person name="Yuan L."/>
        </authorList>
    </citation>
    <scope>NUCLEOTIDE SEQUENCE [LARGE SCALE GENOMIC DNA]</scope>
    <source>
        <strain evidence="3">ZHUSHIDOU_FW_LH</strain>
        <tissue evidence="3">Leaf</tissue>
    </source>
</reference>
<gene>
    <name evidence="3" type="ORF">RIF29_21309</name>
</gene>
<dbReference type="InterPro" id="IPR035897">
    <property type="entry name" value="Toll_tir_struct_dom_sf"/>
</dbReference>
<dbReference type="PROSITE" id="PS50004">
    <property type="entry name" value="C2"/>
    <property type="match status" value="1"/>
</dbReference>
<proteinExistence type="predicted"/>
<dbReference type="CDD" id="cd00030">
    <property type="entry name" value="C2"/>
    <property type="match status" value="1"/>
</dbReference>
<keyword evidence="4" id="KW-1185">Reference proteome</keyword>
<dbReference type="PANTHER" id="PTHR10774">
    <property type="entry name" value="EXTENDED SYNAPTOTAGMIN-RELATED"/>
    <property type="match status" value="1"/>
</dbReference>
<evidence type="ECO:0000313" key="4">
    <source>
        <dbReference type="Proteomes" id="UP001372338"/>
    </source>
</evidence>
<organism evidence="3 4">
    <name type="scientific">Crotalaria pallida</name>
    <name type="common">Smooth rattlebox</name>
    <name type="synonym">Crotalaria striata</name>
    <dbReference type="NCBI Taxonomy" id="3830"/>
    <lineage>
        <taxon>Eukaryota</taxon>
        <taxon>Viridiplantae</taxon>
        <taxon>Streptophyta</taxon>
        <taxon>Embryophyta</taxon>
        <taxon>Tracheophyta</taxon>
        <taxon>Spermatophyta</taxon>
        <taxon>Magnoliopsida</taxon>
        <taxon>eudicotyledons</taxon>
        <taxon>Gunneridae</taxon>
        <taxon>Pentapetalae</taxon>
        <taxon>rosids</taxon>
        <taxon>fabids</taxon>
        <taxon>Fabales</taxon>
        <taxon>Fabaceae</taxon>
        <taxon>Papilionoideae</taxon>
        <taxon>50 kb inversion clade</taxon>
        <taxon>genistoids sensu lato</taxon>
        <taxon>core genistoids</taxon>
        <taxon>Crotalarieae</taxon>
        <taxon>Crotalaria</taxon>
    </lineage>
</organism>
<dbReference type="PANTHER" id="PTHR10774:SF188">
    <property type="entry name" value="SYNAPTOTAGMIN-2"/>
    <property type="match status" value="1"/>
</dbReference>
<dbReference type="EMBL" id="JAYWIO010000004">
    <property type="protein sequence ID" value="KAK7268607.1"/>
    <property type="molecule type" value="Genomic_DNA"/>
</dbReference>
<dbReference type="InterPro" id="IPR035892">
    <property type="entry name" value="C2_domain_sf"/>
</dbReference>